<keyword evidence="2" id="KW-0378">Hydrolase</keyword>
<evidence type="ECO:0000313" key="5">
    <source>
        <dbReference type="Proteomes" id="UP000236047"/>
    </source>
</evidence>
<feature type="domain" description="LysM" evidence="3">
    <location>
        <begin position="161"/>
        <end position="210"/>
    </location>
</feature>
<proteinExistence type="inferred from homology"/>
<evidence type="ECO:0000256" key="1">
    <source>
        <dbReference type="ARBA" id="ARBA00010830"/>
    </source>
</evidence>
<comment type="caution">
    <text evidence="4">The sequence shown here is derived from an EMBL/GenBank/DDBJ whole genome shotgun (WGS) entry which is preliminary data.</text>
</comment>
<protein>
    <recommendedName>
        <fullName evidence="3">LysM domain-containing protein</fullName>
    </recommendedName>
</protein>
<dbReference type="PROSITE" id="PS51782">
    <property type="entry name" value="LYSM"/>
    <property type="match status" value="1"/>
</dbReference>
<evidence type="ECO:0000313" key="4">
    <source>
        <dbReference type="EMBL" id="PNE36937.1"/>
    </source>
</evidence>
<evidence type="ECO:0000256" key="2">
    <source>
        <dbReference type="ARBA" id="ARBA00022801"/>
    </source>
</evidence>
<dbReference type="AlphaFoldDB" id="A0A2N8P7F6"/>
<dbReference type="Pfam" id="PF06737">
    <property type="entry name" value="Transglycosylas"/>
    <property type="match status" value="1"/>
</dbReference>
<dbReference type="CDD" id="cd13925">
    <property type="entry name" value="RPF"/>
    <property type="match status" value="1"/>
</dbReference>
<dbReference type="Gene3D" id="3.10.350.10">
    <property type="entry name" value="LysM domain"/>
    <property type="match status" value="1"/>
</dbReference>
<evidence type="ECO:0000259" key="3">
    <source>
        <dbReference type="PROSITE" id="PS51782"/>
    </source>
</evidence>
<organism evidence="4 5">
    <name type="scientific">Streptomyces noursei</name>
    <name type="common">Streptomyces albulus</name>
    <dbReference type="NCBI Taxonomy" id="1971"/>
    <lineage>
        <taxon>Bacteria</taxon>
        <taxon>Bacillati</taxon>
        <taxon>Actinomycetota</taxon>
        <taxon>Actinomycetes</taxon>
        <taxon>Kitasatosporales</taxon>
        <taxon>Streptomycetaceae</taxon>
        <taxon>Streptomyces</taxon>
    </lineage>
</organism>
<keyword evidence="5" id="KW-1185">Reference proteome</keyword>
<dbReference type="CDD" id="cd00118">
    <property type="entry name" value="LysM"/>
    <property type="match status" value="1"/>
</dbReference>
<gene>
    <name evidence="4" type="ORF">AOB60_36970</name>
</gene>
<comment type="similarity">
    <text evidence="1">Belongs to the transglycosylase family. Rpf subfamily.</text>
</comment>
<dbReference type="SUPFAM" id="SSF53955">
    <property type="entry name" value="Lysozyme-like"/>
    <property type="match status" value="1"/>
</dbReference>
<reference evidence="5" key="1">
    <citation type="submission" date="2015-09" db="EMBL/GenBank/DDBJ databases">
        <authorList>
            <person name="Graham D.E."/>
            <person name="Mahan K.M."/>
            <person name="Klingeman D.M."/>
            <person name="Fida T."/>
            <person name="Giannone R.J."/>
            <person name="Hettich R.L."/>
            <person name="Parry R.J."/>
            <person name="Spain J.C."/>
        </authorList>
    </citation>
    <scope>NUCLEOTIDE SEQUENCE [LARGE SCALE GENOMIC DNA]</scope>
    <source>
        <strain evidence="5">JCM 4701</strain>
    </source>
</reference>
<dbReference type="Gene3D" id="1.10.530.10">
    <property type="match status" value="1"/>
</dbReference>
<accession>A0A2N8P7F6</accession>
<dbReference type="Proteomes" id="UP000236047">
    <property type="component" value="Unassembled WGS sequence"/>
</dbReference>
<dbReference type="InterPro" id="IPR018392">
    <property type="entry name" value="LysM"/>
</dbReference>
<dbReference type="InterPro" id="IPR010618">
    <property type="entry name" value="RPF"/>
</dbReference>
<dbReference type="EMBL" id="LJSN01000004">
    <property type="protein sequence ID" value="PNE36937.1"/>
    <property type="molecule type" value="Genomic_DNA"/>
</dbReference>
<sequence length="211" mass="23360">MFTRSRRHLASYRNLTVLVTTIITGLASVVQALPAGSEPNDRWHVVAACESGNRWHTNTGNGYYGGLQISASTWRAFGGTLYAPRADQARRSEQIAVAQRVLRVQGWLAWPTCSQHINATSSDSRGADHSRRLPAAFPSHGHRHTLHACHRSHTSGRCIQHSYTVQKGDTLSSIAVRLNVEGGWPAVYRRNRRSIGDSPHLILPGLRVRLC</sequence>
<dbReference type="Pfam" id="PF01476">
    <property type="entry name" value="LysM"/>
    <property type="match status" value="1"/>
</dbReference>
<dbReference type="SUPFAM" id="SSF54106">
    <property type="entry name" value="LysM domain"/>
    <property type="match status" value="1"/>
</dbReference>
<dbReference type="InterPro" id="IPR023346">
    <property type="entry name" value="Lysozyme-like_dom_sf"/>
</dbReference>
<dbReference type="InterPro" id="IPR036779">
    <property type="entry name" value="LysM_dom_sf"/>
</dbReference>
<dbReference type="GO" id="GO:0016787">
    <property type="term" value="F:hydrolase activity"/>
    <property type="evidence" value="ECO:0007669"/>
    <property type="project" value="UniProtKB-KW"/>
</dbReference>
<name>A0A2N8P7F6_STRNR</name>